<sequence>MAKKIYLVGFMGVGKTSIGSRLAKKLRWAVYDLDQVFEEQEKMSINDYVEKYGFPAFREKETELLHQTEEKTEDTIIITGGGIIEREENRLFLKKQTVIYLRNSFSLIYHRLKRYDDGKRPLFLQSTKDELQKKYQARLPLYEEVATYTLRQKKKTIAEQVQECMIWLKKCEGIL</sequence>
<evidence type="ECO:0000256" key="2">
    <source>
        <dbReference type="ARBA" id="ARBA00022679"/>
    </source>
</evidence>
<comment type="subunit">
    <text evidence="7">Monomer.</text>
</comment>
<evidence type="ECO:0000256" key="7">
    <source>
        <dbReference type="HAMAP-Rule" id="MF_00109"/>
    </source>
</evidence>
<feature type="binding site" evidence="7">
    <location>
        <position position="120"/>
    </location>
    <ligand>
        <name>ATP</name>
        <dbReference type="ChEBI" id="CHEBI:30616"/>
    </ligand>
</feature>
<comment type="caution">
    <text evidence="7">Lacks conserved residue(s) required for the propagation of feature annotation.</text>
</comment>
<dbReference type="PANTHER" id="PTHR21087:SF16">
    <property type="entry name" value="SHIKIMATE KINASE 1, CHLOROPLASTIC"/>
    <property type="match status" value="1"/>
</dbReference>
<dbReference type="GO" id="GO:0009423">
    <property type="term" value="P:chorismate biosynthetic process"/>
    <property type="evidence" value="ECO:0007669"/>
    <property type="project" value="UniProtKB-UniRule"/>
</dbReference>
<evidence type="ECO:0000256" key="6">
    <source>
        <dbReference type="ARBA" id="ARBA00023141"/>
    </source>
</evidence>
<dbReference type="GO" id="GO:0000287">
    <property type="term" value="F:magnesium ion binding"/>
    <property type="evidence" value="ECO:0007669"/>
    <property type="project" value="UniProtKB-UniRule"/>
</dbReference>
<dbReference type="PANTHER" id="PTHR21087">
    <property type="entry name" value="SHIKIMATE KINASE"/>
    <property type="match status" value="1"/>
</dbReference>
<keyword evidence="7" id="KW-0460">Magnesium</keyword>
<comment type="caution">
    <text evidence="8">The sequence shown here is derived from an EMBL/GenBank/DDBJ whole genome shotgun (WGS) entry which is preliminary data.</text>
</comment>
<dbReference type="RefSeq" id="WP_009489291.1">
    <property type="nucleotide sequence ID" value="NZ_AMYT01000011.1"/>
</dbReference>
<keyword evidence="7" id="KW-0479">Metal-binding</keyword>
<dbReference type="InterPro" id="IPR000623">
    <property type="entry name" value="Shikimate_kinase/TSH1"/>
</dbReference>
<dbReference type="Proteomes" id="UP000016057">
    <property type="component" value="Unassembled WGS sequence"/>
</dbReference>
<gene>
    <name evidence="7" type="primary">aroK</name>
    <name evidence="8" type="ORF">C683_0482</name>
</gene>
<proteinExistence type="inferred from homology"/>
<dbReference type="SUPFAM" id="SSF52540">
    <property type="entry name" value="P-loop containing nucleoside triphosphate hydrolases"/>
    <property type="match status" value="1"/>
</dbReference>
<dbReference type="PATRIC" id="fig|1234409.3.peg.450"/>
<dbReference type="OrthoDB" id="9800332at2"/>
<comment type="catalytic activity">
    <reaction evidence="7">
        <text>shikimate + ATP = 3-phosphoshikimate + ADP + H(+)</text>
        <dbReference type="Rhea" id="RHEA:13121"/>
        <dbReference type="ChEBI" id="CHEBI:15378"/>
        <dbReference type="ChEBI" id="CHEBI:30616"/>
        <dbReference type="ChEBI" id="CHEBI:36208"/>
        <dbReference type="ChEBI" id="CHEBI:145989"/>
        <dbReference type="ChEBI" id="CHEBI:456216"/>
        <dbReference type="EC" id="2.7.1.71"/>
    </reaction>
</comment>
<dbReference type="InterPro" id="IPR031322">
    <property type="entry name" value="Shikimate/glucono_kinase"/>
</dbReference>
<keyword evidence="6 7" id="KW-0057">Aromatic amino acid biosynthesis</keyword>
<dbReference type="CDD" id="cd00464">
    <property type="entry name" value="SK"/>
    <property type="match status" value="1"/>
</dbReference>
<keyword evidence="1 7" id="KW-0028">Amino-acid biosynthesis</keyword>
<keyword evidence="7" id="KW-0963">Cytoplasm</keyword>
<dbReference type="GO" id="GO:0005829">
    <property type="term" value="C:cytosol"/>
    <property type="evidence" value="ECO:0007669"/>
    <property type="project" value="TreeGrafter"/>
</dbReference>
<dbReference type="EC" id="2.7.1.71" evidence="7"/>
<dbReference type="HAMAP" id="MF_00109">
    <property type="entry name" value="Shikimate_kinase"/>
    <property type="match status" value="1"/>
</dbReference>
<name>K8ZQ44_9ENTE</name>
<evidence type="ECO:0000313" key="8">
    <source>
        <dbReference type="EMBL" id="EKU27701.1"/>
    </source>
</evidence>
<comment type="function">
    <text evidence="7">Catalyzes the specific phosphorylation of the 3-hydroxyl group of shikimic acid using ATP as a cosubstrate.</text>
</comment>
<dbReference type="Gene3D" id="3.40.50.300">
    <property type="entry name" value="P-loop containing nucleotide triphosphate hydrolases"/>
    <property type="match status" value="1"/>
</dbReference>
<dbReference type="GO" id="GO:0008652">
    <property type="term" value="P:amino acid biosynthetic process"/>
    <property type="evidence" value="ECO:0007669"/>
    <property type="project" value="UniProtKB-KW"/>
</dbReference>
<evidence type="ECO:0000256" key="5">
    <source>
        <dbReference type="ARBA" id="ARBA00022840"/>
    </source>
</evidence>
<keyword evidence="5 7" id="KW-0067">ATP-binding</keyword>
<evidence type="ECO:0000313" key="9">
    <source>
        <dbReference type="Proteomes" id="UP000016057"/>
    </source>
</evidence>
<dbReference type="GO" id="GO:0004765">
    <property type="term" value="F:shikimate kinase activity"/>
    <property type="evidence" value="ECO:0007669"/>
    <property type="project" value="UniProtKB-UniRule"/>
</dbReference>
<dbReference type="STRING" id="1234409.C683_0482"/>
<comment type="subcellular location">
    <subcellularLocation>
        <location evidence="7">Cytoplasm</location>
    </subcellularLocation>
</comment>
<evidence type="ECO:0000256" key="4">
    <source>
        <dbReference type="ARBA" id="ARBA00022777"/>
    </source>
</evidence>
<dbReference type="InterPro" id="IPR027417">
    <property type="entry name" value="P-loop_NTPase"/>
</dbReference>
<organism evidence="8 9">
    <name type="scientific">Catellicoccus marimammalium M35/04/3</name>
    <dbReference type="NCBI Taxonomy" id="1234409"/>
    <lineage>
        <taxon>Bacteria</taxon>
        <taxon>Bacillati</taxon>
        <taxon>Bacillota</taxon>
        <taxon>Bacilli</taxon>
        <taxon>Lactobacillales</taxon>
        <taxon>Enterococcaceae</taxon>
        <taxon>Catellicoccus</taxon>
    </lineage>
</organism>
<evidence type="ECO:0000256" key="1">
    <source>
        <dbReference type="ARBA" id="ARBA00022605"/>
    </source>
</evidence>
<reference evidence="8 9" key="1">
    <citation type="journal article" date="2013" name="Genome Announc.">
        <title>Draft Genome Sequence of Catellicoccus marimammalium, a Novel Species Commonly Found in Gull Feces.</title>
        <authorList>
            <person name="Weigand M.R."/>
            <person name="Ryu H."/>
            <person name="Bozcek L."/>
            <person name="Konstantinidis K.T."/>
            <person name="Santo Domingo J.W."/>
        </authorList>
    </citation>
    <scope>NUCLEOTIDE SEQUENCE [LARGE SCALE GENOMIC DNA]</scope>
    <source>
        <strain evidence="8 9">M35/04/3</strain>
    </source>
</reference>
<dbReference type="AlphaFoldDB" id="K8ZQ44"/>
<comment type="cofactor">
    <cofactor evidence="7">
        <name>Mg(2+)</name>
        <dbReference type="ChEBI" id="CHEBI:18420"/>
    </cofactor>
    <text evidence="7">Binds 1 Mg(2+) ion per subunit.</text>
</comment>
<feature type="binding site" evidence="7">
    <location>
        <position position="58"/>
    </location>
    <ligand>
        <name>substrate</name>
    </ligand>
</feature>
<comment type="similarity">
    <text evidence="7">Belongs to the shikimate kinase family.</text>
</comment>
<dbReference type="eggNOG" id="COG0703">
    <property type="taxonomic scope" value="Bacteria"/>
</dbReference>
<evidence type="ECO:0000256" key="3">
    <source>
        <dbReference type="ARBA" id="ARBA00022741"/>
    </source>
</evidence>
<dbReference type="EMBL" id="AMYT01000011">
    <property type="protein sequence ID" value="EKU27701.1"/>
    <property type="molecule type" value="Genomic_DNA"/>
</dbReference>
<feature type="binding site" evidence="7">
    <location>
        <position position="81"/>
    </location>
    <ligand>
        <name>substrate</name>
    </ligand>
</feature>
<feature type="binding site" evidence="7">
    <location>
        <begin position="12"/>
        <end position="17"/>
    </location>
    <ligand>
        <name>ATP</name>
        <dbReference type="ChEBI" id="CHEBI:30616"/>
    </ligand>
</feature>
<protein>
    <recommendedName>
        <fullName evidence="7">Shikimate kinase</fullName>
        <shortName evidence="7">SK</shortName>
        <ecNumber evidence="7">2.7.1.71</ecNumber>
    </recommendedName>
</protein>
<feature type="binding site" evidence="7">
    <location>
        <position position="138"/>
    </location>
    <ligand>
        <name>substrate</name>
    </ligand>
</feature>
<feature type="binding site" evidence="7">
    <location>
        <position position="34"/>
    </location>
    <ligand>
        <name>substrate</name>
    </ligand>
</feature>
<keyword evidence="3 7" id="KW-0547">Nucleotide-binding</keyword>
<dbReference type="Pfam" id="PF01202">
    <property type="entry name" value="SKI"/>
    <property type="match status" value="1"/>
</dbReference>
<dbReference type="UniPathway" id="UPA00053">
    <property type="reaction ID" value="UER00088"/>
</dbReference>
<dbReference type="GO" id="GO:0009073">
    <property type="term" value="P:aromatic amino acid family biosynthetic process"/>
    <property type="evidence" value="ECO:0007669"/>
    <property type="project" value="UniProtKB-KW"/>
</dbReference>
<feature type="binding site" evidence="7">
    <location>
        <position position="16"/>
    </location>
    <ligand>
        <name>Mg(2+)</name>
        <dbReference type="ChEBI" id="CHEBI:18420"/>
    </ligand>
</feature>
<dbReference type="PRINTS" id="PR01100">
    <property type="entry name" value="SHIKIMTKNASE"/>
</dbReference>
<dbReference type="GO" id="GO:0005524">
    <property type="term" value="F:ATP binding"/>
    <property type="evidence" value="ECO:0007669"/>
    <property type="project" value="UniProtKB-UniRule"/>
</dbReference>
<comment type="pathway">
    <text evidence="7">Metabolic intermediate biosynthesis; chorismate biosynthesis; chorismate from D-erythrose 4-phosphate and phosphoenolpyruvate: step 5/7.</text>
</comment>
<accession>K8ZQ44</accession>
<keyword evidence="2 7" id="KW-0808">Transferase</keyword>
<keyword evidence="4 7" id="KW-0418">Kinase</keyword>
<keyword evidence="9" id="KW-1185">Reference proteome</keyword>